<dbReference type="eggNOG" id="COG5012">
    <property type="taxonomic scope" value="Bacteria"/>
</dbReference>
<dbReference type="GO" id="GO:0008705">
    <property type="term" value="F:methionine synthase activity"/>
    <property type="evidence" value="ECO:0007669"/>
    <property type="project" value="TreeGrafter"/>
</dbReference>
<dbReference type="AlphaFoldDB" id="Q219A7"/>
<dbReference type="Gene3D" id="3.40.50.280">
    <property type="entry name" value="Cobalamin-binding domain"/>
    <property type="match status" value="1"/>
</dbReference>
<dbReference type="RefSeq" id="WP_011471934.1">
    <property type="nucleotide sequence ID" value="NC_007925.1"/>
</dbReference>
<dbReference type="GO" id="GO:0031419">
    <property type="term" value="F:cobalamin binding"/>
    <property type="evidence" value="ECO:0007669"/>
    <property type="project" value="InterPro"/>
</dbReference>
<dbReference type="SUPFAM" id="SSF52242">
    <property type="entry name" value="Cobalamin (vitamin B12)-binding domain"/>
    <property type="match status" value="1"/>
</dbReference>
<dbReference type="Gene3D" id="1.10.1240.10">
    <property type="entry name" value="Methionine synthase domain"/>
    <property type="match status" value="1"/>
</dbReference>
<dbReference type="GO" id="GO:0050667">
    <property type="term" value="P:homocysteine metabolic process"/>
    <property type="evidence" value="ECO:0007669"/>
    <property type="project" value="TreeGrafter"/>
</dbReference>
<dbReference type="InterPro" id="IPR003759">
    <property type="entry name" value="Cbl-bd_cap"/>
</dbReference>
<dbReference type="STRING" id="316056.RPC_1467"/>
<dbReference type="GO" id="GO:0005829">
    <property type="term" value="C:cytosol"/>
    <property type="evidence" value="ECO:0007669"/>
    <property type="project" value="TreeGrafter"/>
</dbReference>
<reference evidence="4" key="1">
    <citation type="submission" date="2006-03" db="EMBL/GenBank/DDBJ databases">
        <title>Complete sequence of Rhodopseudomonas palustris BisB18.</title>
        <authorList>
            <consortium name="US DOE Joint Genome Institute"/>
            <person name="Copeland A."/>
            <person name="Lucas S."/>
            <person name="Lapidus A."/>
            <person name="Barry K."/>
            <person name="Detter J.C."/>
            <person name="Glavina del Rio T."/>
            <person name="Hammon N."/>
            <person name="Israni S."/>
            <person name="Dalin E."/>
            <person name="Tice H."/>
            <person name="Pitluck S."/>
            <person name="Chain P."/>
            <person name="Malfatti S."/>
            <person name="Shin M."/>
            <person name="Vergez L."/>
            <person name="Schmutz J."/>
            <person name="Larimer F."/>
            <person name="Land M."/>
            <person name="Hauser L."/>
            <person name="Pelletier D.A."/>
            <person name="Kyrpides N."/>
            <person name="Anderson I."/>
            <person name="Oda Y."/>
            <person name="Harwood C.S."/>
            <person name="Richardson P."/>
        </authorList>
    </citation>
    <scope>NUCLEOTIDE SEQUENCE [LARGE SCALE GENOMIC DNA]</scope>
    <source>
        <strain evidence="4">BisB18</strain>
    </source>
</reference>
<name>Q219A7_RHOPB</name>
<dbReference type="PANTHER" id="PTHR45833">
    <property type="entry name" value="METHIONINE SYNTHASE"/>
    <property type="match status" value="1"/>
</dbReference>
<keyword evidence="2" id="KW-0170">Cobalt</keyword>
<sequence>MSALLKTLSPAALRQFETLQFDAASSVTERFFPSWRRLPEQFQRQDECREYLIHHLEFLKSALQFGALAPMTEYLRWLDSVLAARNVPPHSLEQSLRWLAEYFAARMAGADGDVVHAALLAARDEFVAEAGRADPPTPPQRTAEAAEFQAALLGGDQRAALAVVTRCLDQGRSLTEVELEVIQPALYGIGEGWQANEVSVAQEHLATAIVHAIMTMALLRAKPPASNGKRVLLAGVAGNQHSVGLRMVADSFQLAGWEVQYLGADVPTPSLVQQIEAWCPHIVGLAVSFAQQLAAVKDAIVRMNQRFGAARPPVLIGGLAINHFGWLARMVGADGCAADAQAAVAEAERLLNEKDNRCRGSRPN</sequence>
<dbReference type="GO" id="GO:0046872">
    <property type="term" value="F:metal ion binding"/>
    <property type="evidence" value="ECO:0007669"/>
    <property type="project" value="UniProtKB-KW"/>
</dbReference>
<dbReference type="PROSITE" id="PS51332">
    <property type="entry name" value="B12_BINDING"/>
    <property type="match status" value="1"/>
</dbReference>
<dbReference type="EMBL" id="CP000301">
    <property type="protein sequence ID" value="ABD87029.1"/>
    <property type="molecule type" value="Genomic_DNA"/>
</dbReference>
<proteinExistence type="predicted"/>
<organism evidence="4">
    <name type="scientific">Rhodopseudomonas palustris (strain BisB18)</name>
    <dbReference type="NCBI Taxonomy" id="316056"/>
    <lineage>
        <taxon>Bacteria</taxon>
        <taxon>Pseudomonadati</taxon>
        <taxon>Pseudomonadota</taxon>
        <taxon>Alphaproteobacteria</taxon>
        <taxon>Hyphomicrobiales</taxon>
        <taxon>Nitrobacteraceae</taxon>
        <taxon>Rhodopseudomonas</taxon>
    </lineage>
</organism>
<dbReference type="Pfam" id="PF02310">
    <property type="entry name" value="B12-binding"/>
    <property type="match status" value="1"/>
</dbReference>
<dbReference type="Pfam" id="PF02607">
    <property type="entry name" value="B12-binding_2"/>
    <property type="match status" value="1"/>
</dbReference>
<dbReference type="InterPro" id="IPR036594">
    <property type="entry name" value="Meth_synthase_dom"/>
</dbReference>
<dbReference type="GO" id="GO:0046653">
    <property type="term" value="P:tetrahydrofolate metabolic process"/>
    <property type="evidence" value="ECO:0007669"/>
    <property type="project" value="TreeGrafter"/>
</dbReference>
<evidence type="ECO:0000256" key="2">
    <source>
        <dbReference type="ARBA" id="ARBA00023285"/>
    </source>
</evidence>
<feature type="domain" description="B12-binding" evidence="3">
    <location>
        <begin position="228"/>
        <end position="357"/>
    </location>
</feature>
<dbReference type="KEGG" id="rpc:RPC_1467"/>
<dbReference type="InterPro" id="IPR036724">
    <property type="entry name" value="Cobalamin-bd_sf"/>
</dbReference>
<keyword evidence="1" id="KW-0479">Metal-binding</keyword>
<dbReference type="PANTHER" id="PTHR45833:SF1">
    <property type="entry name" value="METHIONINE SYNTHASE"/>
    <property type="match status" value="1"/>
</dbReference>
<evidence type="ECO:0000259" key="3">
    <source>
        <dbReference type="PROSITE" id="PS51332"/>
    </source>
</evidence>
<dbReference type="InterPro" id="IPR006158">
    <property type="entry name" value="Cobalamin-bd"/>
</dbReference>
<dbReference type="InterPro" id="IPR050554">
    <property type="entry name" value="Met_Synthase/Corrinoid"/>
</dbReference>
<gene>
    <name evidence="4" type="ordered locus">RPC_1467</name>
</gene>
<accession>Q219A7</accession>
<evidence type="ECO:0000313" key="4">
    <source>
        <dbReference type="EMBL" id="ABD87029.1"/>
    </source>
</evidence>
<dbReference type="OrthoDB" id="8249344at2"/>
<protein>
    <submittedName>
        <fullName evidence="4">Cobalamin B12-binding</fullName>
    </submittedName>
</protein>
<dbReference type="HOGENOM" id="CLU_064060_0_0_5"/>
<evidence type="ECO:0000256" key="1">
    <source>
        <dbReference type="ARBA" id="ARBA00022723"/>
    </source>
</evidence>